<reference evidence="8" key="2">
    <citation type="submission" date="2020-12" db="UniProtKB">
        <authorList>
            <consortium name="WormBaseParasite"/>
        </authorList>
    </citation>
    <scope>IDENTIFICATION</scope>
</reference>
<dbReference type="OrthoDB" id="10068552at2759"/>
<dbReference type="WormBase" id="SRAE_1000269100">
    <property type="protein sequence ID" value="SRP00131"/>
    <property type="gene ID" value="WBGene00259307"/>
</dbReference>
<dbReference type="SMART" id="SM00241">
    <property type="entry name" value="ZP"/>
    <property type="match status" value="1"/>
</dbReference>
<keyword evidence="4" id="KW-0732">Signal</keyword>
<gene>
    <name evidence="6 8 9" type="ORF">SRAE_1000269100</name>
</gene>
<keyword evidence="2" id="KW-0175">Coiled coil</keyword>
<dbReference type="InterPro" id="IPR042235">
    <property type="entry name" value="ZP-C_dom"/>
</dbReference>
<evidence type="ECO:0000313" key="8">
    <source>
        <dbReference type="WBParaSite" id="SRAE_1000269100.1"/>
    </source>
</evidence>
<dbReference type="CTD" id="36376802"/>
<dbReference type="Pfam" id="PF25057">
    <property type="entry name" value="CUT_N"/>
    <property type="match status" value="1"/>
</dbReference>
<dbReference type="STRING" id="34506.A0A090L3Y9"/>
<keyword evidence="3" id="KW-1133">Transmembrane helix</keyword>
<dbReference type="InterPro" id="IPR001507">
    <property type="entry name" value="ZP_dom"/>
</dbReference>
<feature type="signal peptide" evidence="4">
    <location>
        <begin position="1"/>
        <end position="18"/>
    </location>
</feature>
<dbReference type="PANTHER" id="PTHR46560">
    <property type="entry name" value="CYPHER, ISOFORM B"/>
    <property type="match status" value="1"/>
</dbReference>
<feature type="transmembrane region" description="Helical" evidence="3">
    <location>
        <begin position="525"/>
        <end position="548"/>
    </location>
</feature>
<evidence type="ECO:0000256" key="3">
    <source>
        <dbReference type="SAM" id="Phobius"/>
    </source>
</evidence>
<keyword evidence="3" id="KW-0472">Membrane</keyword>
<organism evidence="6">
    <name type="scientific">Strongyloides ratti</name>
    <name type="common">Parasitic roundworm</name>
    <dbReference type="NCBI Taxonomy" id="34506"/>
    <lineage>
        <taxon>Eukaryota</taxon>
        <taxon>Metazoa</taxon>
        <taxon>Ecdysozoa</taxon>
        <taxon>Nematoda</taxon>
        <taxon>Chromadorea</taxon>
        <taxon>Rhabditida</taxon>
        <taxon>Tylenchina</taxon>
        <taxon>Panagrolaimomorpha</taxon>
        <taxon>Strongyloidoidea</taxon>
        <taxon>Strongyloididae</taxon>
        <taxon>Strongyloides</taxon>
    </lineage>
</organism>
<dbReference type="GeneID" id="36376802"/>
<evidence type="ECO:0000256" key="1">
    <source>
        <dbReference type="ARBA" id="ARBA00023157"/>
    </source>
</evidence>
<keyword evidence="1" id="KW-1015">Disulfide bond</keyword>
<evidence type="ECO:0000313" key="6">
    <source>
        <dbReference type="EMBL" id="CEF64437.1"/>
    </source>
</evidence>
<proteinExistence type="predicted"/>
<dbReference type="EMBL" id="LN609528">
    <property type="protein sequence ID" value="CEF64437.1"/>
    <property type="molecule type" value="Genomic_DNA"/>
</dbReference>
<evidence type="ECO:0000256" key="2">
    <source>
        <dbReference type="SAM" id="Coils"/>
    </source>
</evidence>
<accession>A0A090L3Y9</accession>
<evidence type="ECO:0000313" key="9">
    <source>
        <dbReference type="WormBase" id="SRAE_1000269100"/>
    </source>
</evidence>
<protein>
    <submittedName>
        <fullName evidence="6 8">Zona pellucida domain-containing protein</fullName>
    </submittedName>
</protein>
<feature type="coiled-coil region" evidence="2">
    <location>
        <begin position="196"/>
        <end position="223"/>
    </location>
</feature>
<dbReference type="Gene3D" id="2.60.40.4100">
    <property type="entry name" value="Zona pellucida, ZP-C domain"/>
    <property type="match status" value="1"/>
</dbReference>
<feature type="domain" description="ZP" evidence="5">
    <location>
        <begin position="44"/>
        <end position="469"/>
    </location>
</feature>
<dbReference type="PANTHER" id="PTHR46560:SF12">
    <property type="entry name" value="ZP DOMAIN-CONTAINING PROTEIN"/>
    <property type="match status" value="1"/>
</dbReference>
<keyword evidence="7" id="KW-1185">Reference proteome</keyword>
<evidence type="ECO:0000313" key="7">
    <source>
        <dbReference type="Proteomes" id="UP000035682"/>
    </source>
</evidence>
<evidence type="ECO:0000256" key="4">
    <source>
        <dbReference type="SAM" id="SignalP"/>
    </source>
</evidence>
<dbReference type="RefSeq" id="XP_024503638.1">
    <property type="nucleotide sequence ID" value="XM_024649797.1"/>
</dbReference>
<dbReference type="Proteomes" id="UP000035682">
    <property type="component" value="Unplaced"/>
</dbReference>
<dbReference type="PROSITE" id="PS51034">
    <property type="entry name" value="ZP_2"/>
    <property type="match status" value="1"/>
</dbReference>
<keyword evidence="3" id="KW-0812">Transmembrane</keyword>
<reference evidence="6 7" key="1">
    <citation type="submission" date="2014-09" db="EMBL/GenBank/DDBJ databases">
        <authorList>
            <person name="Martin A.A."/>
        </authorList>
    </citation>
    <scope>NUCLEOTIDE SEQUENCE</scope>
    <source>
        <strain evidence="7">ED321</strain>
        <strain evidence="6">ED321 Heterogonic</strain>
    </source>
</reference>
<sequence>MILKILLLFFSLFYIVILETIPPLDPIIPTSYDDSNKVTEVNAMCSQNGITASIKFEKPFTGKIFSINHSNIHECIYYNGGTFIDSPLLFTIPVNTCGTKITRNTRNIIDSMENQIYVQMSMYSQTIYDHQYSFICELALDPKLTDSDDGFKGLSIDSDSNSNIPKPEYLLNYRNLQFPLPHKEPMLPRPIKPIIVDQISKSIDELNNENNNHNNVNRKLTNNQFNNIVNENLKESNNFIFKNKNSQEYRKIENGVLVNINNNNLTLTSKLPLISTTQNPWIGSTREVNLKTTIHQFNDNKIIRPLMEEKKKETTNDSLIFLPTTNLVANQSTDTNSKFTDILLEIQKGEGPYANTVNKPLKLGDILTLVIKGKPPKTPNTYHMFVHSCYASGDSKNDPLPLIDKFGCPVNDQIIGNLQRTKNKYGETLYYFKMKTFKFPGFNNVFFSCSVETSPDTYPDICPNKEEKIGRLKRTLDKGNDDNRKTFVLFNNIQIEDDNNITTKDELYYYNNTNSLSKIILSNNYILIPLIILSLLFLICCCICMICYHKKMNKYSNKPPRIISPPVQDASLTQQFTSERGSNSLPVFSFDKVGKRKMSIFAETS</sequence>
<dbReference type="WBParaSite" id="SRAE_1000269100.1">
    <property type="protein sequence ID" value="SRAE_1000269100.1"/>
    <property type="gene ID" value="WBGene00259307"/>
</dbReference>
<name>A0A090L3Y9_STRRB</name>
<feature type="chain" id="PRO_5015030454" evidence="4">
    <location>
        <begin position="19"/>
        <end position="605"/>
    </location>
</feature>
<dbReference type="Pfam" id="PF00100">
    <property type="entry name" value="Zona_pellucida"/>
    <property type="match status" value="1"/>
</dbReference>
<dbReference type="AlphaFoldDB" id="A0A090L3Y9"/>
<evidence type="ECO:0000259" key="5">
    <source>
        <dbReference type="PROSITE" id="PS51034"/>
    </source>
</evidence>
<dbReference type="InterPro" id="IPR055355">
    <property type="entry name" value="ZP-C"/>
</dbReference>
<dbReference type="InterPro" id="IPR056953">
    <property type="entry name" value="CUT_N"/>
</dbReference>